<gene>
    <name evidence="2" type="ORF">NC653_003774</name>
</gene>
<evidence type="ECO:0000313" key="2">
    <source>
        <dbReference type="EMBL" id="KAJ7014267.1"/>
    </source>
</evidence>
<evidence type="ECO:0000313" key="3">
    <source>
        <dbReference type="Proteomes" id="UP001164929"/>
    </source>
</evidence>
<sequence length="122" mass="14296">MKSLTKLRDRDEDEGDGRRRSRETGTKTKKTRSAARALGLDLRIWERKEIVVYCHRGLFHNCQFLISNFRPSQELFTNSGKRNVFNVFYESTDFSASLTKSTRFCRFSSFNSDSTRFLSFNS</sequence>
<proteinExistence type="predicted"/>
<feature type="region of interest" description="Disordered" evidence="1">
    <location>
        <begin position="1"/>
        <end position="31"/>
    </location>
</feature>
<feature type="compositionally biased region" description="Basic and acidic residues" evidence="1">
    <location>
        <begin position="1"/>
        <end position="26"/>
    </location>
</feature>
<dbReference type="AlphaFoldDB" id="A0AAD6RSM6"/>
<accession>A0AAD6RSM6</accession>
<dbReference type="EMBL" id="JAQIZT010000001">
    <property type="protein sequence ID" value="KAJ7014267.1"/>
    <property type="molecule type" value="Genomic_DNA"/>
</dbReference>
<evidence type="ECO:0000256" key="1">
    <source>
        <dbReference type="SAM" id="MobiDB-lite"/>
    </source>
</evidence>
<name>A0AAD6RSM6_9ROSI</name>
<dbReference type="Proteomes" id="UP001164929">
    <property type="component" value="Chromosome 1"/>
</dbReference>
<protein>
    <submittedName>
        <fullName evidence="2">Uncharacterized protein</fullName>
    </submittedName>
</protein>
<reference evidence="2 3" key="1">
    <citation type="journal article" date="2023" name="Mol. Ecol. Resour.">
        <title>Chromosome-level genome assembly of a triploid poplar Populus alba 'Berolinensis'.</title>
        <authorList>
            <person name="Chen S."/>
            <person name="Yu Y."/>
            <person name="Wang X."/>
            <person name="Wang S."/>
            <person name="Zhang T."/>
            <person name="Zhou Y."/>
            <person name="He R."/>
            <person name="Meng N."/>
            <person name="Wang Y."/>
            <person name="Liu W."/>
            <person name="Liu Z."/>
            <person name="Liu J."/>
            <person name="Guo Q."/>
            <person name="Huang H."/>
            <person name="Sederoff R.R."/>
            <person name="Wang G."/>
            <person name="Qu G."/>
            <person name="Chen S."/>
        </authorList>
    </citation>
    <scope>NUCLEOTIDE SEQUENCE [LARGE SCALE GENOMIC DNA]</scope>
    <source>
        <strain evidence="2">SC-2020</strain>
    </source>
</reference>
<organism evidence="2 3">
    <name type="scientific">Populus alba x Populus x berolinensis</name>
    <dbReference type="NCBI Taxonomy" id="444605"/>
    <lineage>
        <taxon>Eukaryota</taxon>
        <taxon>Viridiplantae</taxon>
        <taxon>Streptophyta</taxon>
        <taxon>Embryophyta</taxon>
        <taxon>Tracheophyta</taxon>
        <taxon>Spermatophyta</taxon>
        <taxon>Magnoliopsida</taxon>
        <taxon>eudicotyledons</taxon>
        <taxon>Gunneridae</taxon>
        <taxon>Pentapetalae</taxon>
        <taxon>rosids</taxon>
        <taxon>fabids</taxon>
        <taxon>Malpighiales</taxon>
        <taxon>Salicaceae</taxon>
        <taxon>Saliceae</taxon>
        <taxon>Populus</taxon>
    </lineage>
</organism>
<comment type="caution">
    <text evidence="2">The sequence shown here is derived from an EMBL/GenBank/DDBJ whole genome shotgun (WGS) entry which is preliminary data.</text>
</comment>
<keyword evidence="3" id="KW-1185">Reference proteome</keyword>